<gene>
    <name evidence="7" type="ORF">ABVT11_18675</name>
</gene>
<dbReference type="PANTHER" id="PTHR33545">
    <property type="entry name" value="UPF0750 MEMBRANE PROTEIN YITT-RELATED"/>
    <property type="match status" value="1"/>
</dbReference>
<evidence type="ECO:0000313" key="8">
    <source>
        <dbReference type="Proteomes" id="UP001548590"/>
    </source>
</evidence>
<name>A0ABV2CVC6_9RHOO</name>
<accession>A0ABV2CVC6</accession>
<keyword evidence="4 6" id="KW-1133">Transmembrane helix</keyword>
<sequence length="206" mass="22195">MTASAATPPDLAHSLLEDVQALLVAPLFMALAVMFFRQAGLLTGGTAGLAFLFHYLSGWRFGVLFFAINLPFYVFAVRALGWPFTFKTFAAVALLSVYSELLPRLLSLDHLDVIFAAIMAGLLAGISLLILIRHKASLGGLGVLAIFLQERYGIRAGKFQMGADCAIVLASFFVVDAWHVLLSVLGAVALNLVIAVNHRPGRYMGI</sequence>
<organism evidence="7 8">
    <name type="scientific">Uliginosibacterium paludis</name>
    <dbReference type="NCBI Taxonomy" id="1615952"/>
    <lineage>
        <taxon>Bacteria</taxon>
        <taxon>Pseudomonadati</taxon>
        <taxon>Pseudomonadota</taxon>
        <taxon>Betaproteobacteria</taxon>
        <taxon>Rhodocyclales</taxon>
        <taxon>Zoogloeaceae</taxon>
        <taxon>Uliginosibacterium</taxon>
    </lineage>
</organism>
<dbReference type="Proteomes" id="UP001548590">
    <property type="component" value="Unassembled WGS sequence"/>
</dbReference>
<dbReference type="EMBL" id="JBEWLZ010000017">
    <property type="protein sequence ID" value="MET1491871.1"/>
    <property type="molecule type" value="Genomic_DNA"/>
</dbReference>
<evidence type="ECO:0000256" key="1">
    <source>
        <dbReference type="ARBA" id="ARBA00004651"/>
    </source>
</evidence>
<keyword evidence="3 6" id="KW-0812">Transmembrane</keyword>
<dbReference type="InterPro" id="IPR051461">
    <property type="entry name" value="UPF0750_membrane"/>
</dbReference>
<evidence type="ECO:0000256" key="2">
    <source>
        <dbReference type="ARBA" id="ARBA00022475"/>
    </source>
</evidence>
<evidence type="ECO:0000256" key="3">
    <source>
        <dbReference type="ARBA" id="ARBA00022692"/>
    </source>
</evidence>
<dbReference type="InterPro" id="IPR003740">
    <property type="entry name" value="YitT"/>
</dbReference>
<dbReference type="PANTHER" id="PTHR33545:SF5">
    <property type="entry name" value="UPF0750 MEMBRANE PROTEIN YITT"/>
    <property type="match status" value="1"/>
</dbReference>
<feature type="transmembrane region" description="Helical" evidence="6">
    <location>
        <begin position="177"/>
        <end position="196"/>
    </location>
</feature>
<dbReference type="RefSeq" id="WP_345928092.1">
    <property type="nucleotide sequence ID" value="NZ_JBDIVF010000005.1"/>
</dbReference>
<reference evidence="7 8" key="1">
    <citation type="submission" date="2024-07" db="EMBL/GenBank/DDBJ databases">
        <title>Uliginosibacterium paludis KCTC:42655.</title>
        <authorList>
            <person name="Kim M.K."/>
        </authorList>
    </citation>
    <scope>NUCLEOTIDE SEQUENCE [LARGE SCALE GENOMIC DNA]</scope>
    <source>
        <strain evidence="7 8">KCTC 42655</strain>
    </source>
</reference>
<evidence type="ECO:0000256" key="6">
    <source>
        <dbReference type="SAM" id="Phobius"/>
    </source>
</evidence>
<dbReference type="Pfam" id="PF02588">
    <property type="entry name" value="YitT_membrane"/>
    <property type="match status" value="1"/>
</dbReference>
<comment type="subcellular location">
    <subcellularLocation>
        <location evidence="1">Cell membrane</location>
        <topology evidence="1">Multi-pass membrane protein</topology>
    </subcellularLocation>
</comment>
<comment type="caution">
    <text evidence="7">The sequence shown here is derived from an EMBL/GenBank/DDBJ whole genome shotgun (WGS) entry which is preliminary data.</text>
</comment>
<feature type="transmembrane region" description="Helical" evidence="6">
    <location>
        <begin position="113"/>
        <end position="132"/>
    </location>
</feature>
<protein>
    <submittedName>
        <fullName evidence="7">YitT family protein</fullName>
    </submittedName>
</protein>
<keyword evidence="5 6" id="KW-0472">Membrane</keyword>
<keyword evidence="8" id="KW-1185">Reference proteome</keyword>
<keyword evidence="2" id="KW-1003">Cell membrane</keyword>
<evidence type="ECO:0000256" key="5">
    <source>
        <dbReference type="ARBA" id="ARBA00023136"/>
    </source>
</evidence>
<evidence type="ECO:0000313" key="7">
    <source>
        <dbReference type="EMBL" id="MET1491871.1"/>
    </source>
</evidence>
<proteinExistence type="predicted"/>
<evidence type="ECO:0000256" key="4">
    <source>
        <dbReference type="ARBA" id="ARBA00022989"/>
    </source>
</evidence>